<dbReference type="SUPFAM" id="SSF50249">
    <property type="entry name" value="Nucleic acid-binding proteins"/>
    <property type="match status" value="1"/>
</dbReference>
<comment type="caution">
    <text evidence="7">Lacks conserved residue(s) required for the propagation of feature annotation.</text>
</comment>
<evidence type="ECO:0000256" key="7">
    <source>
        <dbReference type="HAMAP-Rule" id="MF_00044"/>
    </source>
</evidence>
<dbReference type="RefSeq" id="WP_173302022.1">
    <property type="nucleotide sequence ID" value="NZ_JABRWQ010000006.1"/>
</dbReference>
<evidence type="ECO:0000256" key="3">
    <source>
        <dbReference type="ARBA" id="ARBA00022741"/>
    </source>
</evidence>
<name>A0ABX2E7T7_9FLAO</name>
<gene>
    <name evidence="7 9" type="primary">aspS</name>
    <name evidence="9" type="ORF">HNV10_14010</name>
</gene>
<feature type="binding site" evidence="7">
    <location>
        <begin position="220"/>
        <end position="222"/>
    </location>
    <ligand>
        <name>ATP</name>
        <dbReference type="ChEBI" id="CHEBI:30616"/>
    </ligand>
</feature>
<dbReference type="Pfam" id="PF00152">
    <property type="entry name" value="tRNA-synt_2"/>
    <property type="match status" value="1"/>
</dbReference>
<keyword evidence="10" id="KW-1185">Reference proteome</keyword>
<feature type="binding site" evidence="7">
    <location>
        <position position="486"/>
    </location>
    <ligand>
        <name>L-aspartate</name>
        <dbReference type="ChEBI" id="CHEBI:29991"/>
    </ligand>
</feature>
<dbReference type="NCBIfam" id="NF001750">
    <property type="entry name" value="PRK00476.1"/>
    <property type="match status" value="1"/>
</dbReference>
<dbReference type="InterPro" id="IPR004365">
    <property type="entry name" value="NA-bd_OB_tRNA"/>
</dbReference>
<dbReference type="InterPro" id="IPR002312">
    <property type="entry name" value="Asp/Asn-tRNA-synth_IIb"/>
</dbReference>
<dbReference type="Pfam" id="PF01336">
    <property type="entry name" value="tRNA_anti-codon"/>
    <property type="match status" value="1"/>
</dbReference>
<protein>
    <recommendedName>
        <fullName evidence="7">Aspartate--tRNA ligase</fullName>
        <ecNumber evidence="7">6.1.1.12</ecNumber>
    </recommendedName>
    <alternativeName>
        <fullName evidence="7">Aspartyl-tRNA synthetase</fullName>
        <shortName evidence="7">AspRS</shortName>
    </alternativeName>
</protein>
<keyword evidence="7" id="KW-0963">Cytoplasm</keyword>
<comment type="similarity">
    <text evidence="1 7">Belongs to the class-II aminoacyl-tRNA synthetase family. Type 1 subfamily.</text>
</comment>
<comment type="catalytic activity">
    <reaction evidence="7">
        <text>tRNA(Asp) + L-aspartate + ATP = L-aspartyl-tRNA(Asp) + AMP + diphosphate</text>
        <dbReference type="Rhea" id="RHEA:19649"/>
        <dbReference type="Rhea" id="RHEA-COMP:9660"/>
        <dbReference type="Rhea" id="RHEA-COMP:9678"/>
        <dbReference type="ChEBI" id="CHEBI:29991"/>
        <dbReference type="ChEBI" id="CHEBI:30616"/>
        <dbReference type="ChEBI" id="CHEBI:33019"/>
        <dbReference type="ChEBI" id="CHEBI:78442"/>
        <dbReference type="ChEBI" id="CHEBI:78516"/>
        <dbReference type="ChEBI" id="CHEBI:456215"/>
        <dbReference type="EC" id="6.1.1.12"/>
    </reaction>
</comment>
<feature type="binding site" evidence="7">
    <location>
        <begin position="531"/>
        <end position="534"/>
    </location>
    <ligand>
        <name>ATP</name>
        <dbReference type="ChEBI" id="CHEBI:30616"/>
    </ligand>
</feature>
<dbReference type="InterPro" id="IPR004115">
    <property type="entry name" value="GAD-like_sf"/>
</dbReference>
<reference evidence="9 10" key="1">
    <citation type="journal article" date="2015" name="Int. J. Syst. Evol. Microbiol.">
        <title>Winogradskyella litoriviva sp. nov., isolated from coastal seawater.</title>
        <authorList>
            <person name="Nedashkovskaya O.I."/>
            <person name="Kukhlevskiy A.D."/>
            <person name="Zhukova N.V."/>
            <person name="Kim S.J."/>
            <person name="Rhee S.K."/>
            <person name="Mikhailov V.V."/>
        </authorList>
    </citation>
    <scope>NUCLEOTIDE SEQUENCE [LARGE SCALE GENOMIC DNA]</scope>
    <source>
        <strain evidence="9 10">KMM6491</strain>
    </source>
</reference>
<dbReference type="NCBIfam" id="TIGR00459">
    <property type="entry name" value="aspS_bact"/>
    <property type="match status" value="1"/>
</dbReference>
<feature type="binding site" evidence="7">
    <location>
        <position position="445"/>
    </location>
    <ligand>
        <name>L-aspartate</name>
        <dbReference type="ChEBI" id="CHEBI:29991"/>
    </ligand>
</feature>
<evidence type="ECO:0000256" key="6">
    <source>
        <dbReference type="ARBA" id="ARBA00023146"/>
    </source>
</evidence>
<dbReference type="Gene3D" id="2.40.50.140">
    <property type="entry name" value="Nucleic acid-binding proteins"/>
    <property type="match status" value="1"/>
</dbReference>
<feature type="binding site" evidence="7">
    <location>
        <position position="479"/>
    </location>
    <ligand>
        <name>ATP</name>
        <dbReference type="ChEBI" id="CHEBI:30616"/>
    </ligand>
</feature>
<dbReference type="PANTHER" id="PTHR22594:SF5">
    <property type="entry name" value="ASPARTATE--TRNA LIGASE, MITOCHONDRIAL"/>
    <property type="match status" value="1"/>
</dbReference>
<feature type="binding site" evidence="7">
    <location>
        <position position="229"/>
    </location>
    <ligand>
        <name>ATP</name>
        <dbReference type="ChEBI" id="CHEBI:30616"/>
    </ligand>
</feature>
<comment type="function">
    <text evidence="7">Catalyzes the attachment of L-aspartate to tRNA(Asp) in a two-step reaction: L-aspartate is first activated by ATP to form Asp-AMP and then transferred to the acceptor end of tRNA(Asp).</text>
</comment>
<dbReference type="InterPro" id="IPR004364">
    <property type="entry name" value="Aa-tRNA-synt_II"/>
</dbReference>
<feature type="domain" description="Aminoacyl-transfer RNA synthetases class-II family profile" evidence="8">
    <location>
        <begin position="144"/>
        <end position="552"/>
    </location>
</feature>
<dbReference type="Proteomes" id="UP000805085">
    <property type="component" value="Unassembled WGS sequence"/>
</dbReference>
<dbReference type="EMBL" id="JABRWQ010000006">
    <property type="protein sequence ID" value="NRD24369.1"/>
    <property type="molecule type" value="Genomic_DNA"/>
</dbReference>
<dbReference type="Pfam" id="PF02938">
    <property type="entry name" value="GAD"/>
    <property type="match status" value="1"/>
</dbReference>
<keyword evidence="5 7" id="KW-0648">Protein biosynthesis</keyword>
<dbReference type="InterPro" id="IPR029351">
    <property type="entry name" value="GAD_dom"/>
</dbReference>
<dbReference type="PROSITE" id="PS50862">
    <property type="entry name" value="AA_TRNA_LIGASE_II"/>
    <property type="match status" value="1"/>
</dbReference>
<organism evidence="9 10">
    <name type="scientific">Winogradskyella litoriviva</name>
    <dbReference type="NCBI Taxonomy" id="1220182"/>
    <lineage>
        <taxon>Bacteria</taxon>
        <taxon>Pseudomonadati</taxon>
        <taxon>Bacteroidota</taxon>
        <taxon>Flavobacteriia</taxon>
        <taxon>Flavobacteriales</taxon>
        <taxon>Flavobacteriaceae</taxon>
        <taxon>Winogradskyella</taxon>
    </lineage>
</organism>
<dbReference type="PANTHER" id="PTHR22594">
    <property type="entry name" value="ASPARTYL/LYSYL-TRNA SYNTHETASE"/>
    <property type="match status" value="1"/>
</dbReference>
<dbReference type="CDD" id="cd04317">
    <property type="entry name" value="EcAspRS_like_N"/>
    <property type="match status" value="1"/>
</dbReference>
<comment type="caution">
    <text evidence="9">The sequence shown here is derived from an EMBL/GenBank/DDBJ whole genome shotgun (WGS) entry which is preliminary data.</text>
</comment>
<dbReference type="InterPro" id="IPR047090">
    <property type="entry name" value="AspRS_core"/>
</dbReference>
<comment type="subunit">
    <text evidence="7">Homodimer.</text>
</comment>
<feature type="binding site" evidence="7">
    <location>
        <position position="220"/>
    </location>
    <ligand>
        <name>L-aspartate</name>
        <dbReference type="ChEBI" id="CHEBI:29991"/>
    </ligand>
</feature>
<dbReference type="PRINTS" id="PR01042">
    <property type="entry name" value="TRNASYNTHASP"/>
</dbReference>
<evidence type="ECO:0000256" key="4">
    <source>
        <dbReference type="ARBA" id="ARBA00022840"/>
    </source>
</evidence>
<keyword evidence="2 7" id="KW-0436">Ligase</keyword>
<evidence type="ECO:0000259" key="8">
    <source>
        <dbReference type="PROSITE" id="PS50862"/>
    </source>
</evidence>
<evidence type="ECO:0000256" key="1">
    <source>
        <dbReference type="ARBA" id="ARBA00006303"/>
    </source>
</evidence>
<dbReference type="GO" id="GO:0004815">
    <property type="term" value="F:aspartate-tRNA ligase activity"/>
    <property type="evidence" value="ECO:0007669"/>
    <property type="project" value="UniProtKB-EC"/>
</dbReference>
<evidence type="ECO:0000256" key="5">
    <source>
        <dbReference type="ARBA" id="ARBA00022917"/>
    </source>
</evidence>
<dbReference type="Gene3D" id="3.30.1360.30">
    <property type="entry name" value="GAD-like domain"/>
    <property type="match status" value="1"/>
</dbReference>
<evidence type="ECO:0000256" key="2">
    <source>
        <dbReference type="ARBA" id="ARBA00022598"/>
    </source>
</evidence>
<keyword evidence="3 7" id="KW-0547">Nucleotide-binding</keyword>
<evidence type="ECO:0000313" key="9">
    <source>
        <dbReference type="EMBL" id="NRD24369.1"/>
    </source>
</evidence>
<keyword evidence="6 7" id="KW-0030">Aminoacyl-tRNA synthetase</keyword>
<feature type="binding site" evidence="7">
    <location>
        <position position="174"/>
    </location>
    <ligand>
        <name>L-aspartate</name>
        <dbReference type="ChEBI" id="CHEBI:29991"/>
    </ligand>
</feature>
<dbReference type="InterPro" id="IPR047089">
    <property type="entry name" value="Asp-tRNA-ligase_1_N"/>
</dbReference>
<dbReference type="Gene3D" id="3.30.930.10">
    <property type="entry name" value="Bira Bifunctional Protein, Domain 2"/>
    <property type="match status" value="1"/>
</dbReference>
<keyword evidence="4 7" id="KW-0067">ATP-binding</keyword>
<dbReference type="InterPro" id="IPR006195">
    <property type="entry name" value="aa-tRNA-synth_II"/>
</dbReference>
<dbReference type="SUPFAM" id="SSF55261">
    <property type="entry name" value="GAD domain-like"/>
    <property type="match status" value="1"/>
</dbReference>
<dbReference type="InterPro" id="IPR012340">
    <property type="entry name" value="NA-bd_OB-fold"/>
</dbReference>
<comment type="subcellular location">
    <subcellularLocation>
        <location evidence="7">Cytoplasm</location>
    </subcellularLocation>
</comment>
<dbReference type="SUPFAM" id="SSF55681">
    <property type="entry name" value="Class II aaRS and biotin synthetases"/>
    <property type="match status" value="1"/>
</dbReference>
<dbReference type="HAMAP" id="MF_00044">
    <property type="entry name" value="Asp_tRNA_synth_type1"/>
    <property type="match status" value="1"/>
</dbReference>
<dbReference type="EC" id="6.1.1.12" evidence="7"/>
<accession>A0ABX2E7T7</accession>
<sequence>MYRSHNCGELRASHNNTEVTLSGWVQGVRDKGFMIYIDLRDRYGITQLYFDEERTPKAIMEKASKLGREFVIQVKGNVIERASKNPNIPTGDIEVLVSELNILNSSLVPPFTIEDKTDGGDDLRMKYRYLDIRRNPVKNSLIFRHKVAQAVRNYLSNEDFIEVETPYLIKSTPEGARDFVVPSRMNEGQFYALPQSPQTFKQLLMVGGMDKYFQIVKCFRDEDLRADRQPEFTQIDCEMAFVEQEDILNTFEGLTRHLLKEVNGVEVEKFPRILYDDAMRLYGNDKPDIRFGMEFGELNEVTQHKDFGVFNSAELVIGIAVPGGNKFTRKEIDNLIKWVKRPQVGALGMIYSRCNDDGTFKSSVDKFYDQEDLAKWAEVTGAKAGDLVCVLSGETNKVRAQLSALRMELAEQLGLRKPNEFAPLWVMDFPLLEWDEDTERYHAMHHPFTSPKPGQLELLDTNPGDVKANAYDLVLNGNEIGGGSIRIHDKATQAIMLKHLGFSEEEARAQFGFLMDAFEYGAPPHGGIAFGLDRLVAILGGQETIRDYIAFPKNNSGRDVMIDAPAPIDDEQLAELSLKLNLKS</sequence>
<proteinExistence type="inferred from homology"/>
<dbReference type="InterPro" id="IPR045864">
    <property type="entry name" value="aa-tRNA-synth_II/BPL/LPL"/>
</dbReference>
<dbReference type="InterPro" id="IPR004524">
    <property type="entry name" value="Asp-tRNA-ligase_1"/>
</dbReference>
<evidence type="ECO:0000313" key="10">
    <source>
        <dbReference type="Proteomes" id="UP000805085"/>
    </source>
</evidence>
<dbReference type="CDD" id="cd00777">
    <property type="entry name" value="AspRS_core"/>
    <property type="match status" value="1"/>
</dbReference>
<feature type="region of interest" description="Aspartate" evidence="7">
    <location>
        <begin position="198"/>
        <end position="201"/>
    </location>
</feature>